<dbReference type="EMBL" id="MN740567">
    <property type="protein sequence ID" value="QHU34065.1"/>
    <property type="molecule type" value="Genomic_DNA"/>
</dbReference>
<evidence type="ECO:0000313" key="1">
    <source>
        <dbReference type="EMBL" id="QHU34065.1"/>
    </source>
</evidence>
<sequence>MNARCHVDNIKTSLEPFMLTNKRLALCVKANMNDNQIKKAKPKENMEKKHPSMFVPSQEDKLFWIFYVMTKGFDDYNLHQYTNQFTEEKKIKFKYIDKIREKKALIKSHKIQKIYECESDLINEKAITMKTFHVLCIIENIPFVYFTKNSYYEFIPSANVQTPNIIHKIKDYFAYEINKAELIPMYKSPRYNIANYDKPIKAISSFKGDELLEIAKFFNINSHDVIGKKKTKQTLYQEIYDVLTENS</sequence>
<organism evidence="1">
    <name type="scientific">viral metagenome</name>
    <dbReference type="NCBI Taxonomy" id="1070528"/>
    <lineage>
        <taxon>unclassified sequences</taxon>
        <taxon>metagenomes</taxon>
        <taxon>organismal metagenomes</taxon>
    </lineage>
</organism>
<protein>
    <submittedName>
        <fullName evidence="1">Uncharacterized protein</fullName>
    </submittedName>
</protein>
<dbReference type="AlphaFoldDB" id="A0A6C0LVL1"/>
<proteinExistence type="predicted"/>
<accession>A0A6C0LVL1</accession>
<reference evidence="1" key="1">
    <citation type="journal article" date="2020" name="Nature">
        <title>Giant virus diversity and host interactions through global metagenomics.</title>
        <authorList>
            <person name="Schulz F."/>
            <person name="Roux S."/>
            <person name="Paez-Espino D."/>
            <person name="Jungbluth S."/>
            <person name="Walsh D.A."/>
            <person name="Denef V.J."/>
            <person name="McMahon K.D."/>
            <person name="Konstantinidis K.T."/>
            <person name="Eloe-Fadrosh E.A."/>
            <person name="Kyrpides N.C."/>
            <person name="Woyke T."/>
        </authorList>
    </citation>
    <scope>NUCLEOTIDE SEQUENCE</scope>
    <source>
        <strain evidence="1">GVMAG-S-1016713-123</strain>
    </source>
</reference>
<name>A0A6C0LVL1_9ZZZZ</name>